<name>A0A510UNV7_9CELL</name>
<dbReference type="EMBL" id="BJUA01000001">
    <property type="protein sequence ID" value="GEK16343.1"/>
    <property type="molecule type" value="Genomic_DNA"/>
</dbReference>
<dbReference type="Proteomes" id="UP000321386">
    <property type="component" value="Unassembled WGS sequence"/>
</dbReference>
<organism evidence="1 2">
    <name type="scientific">Cellulomonas persica</name>
    <dbReference type="NCBI Taxonomy" id="76861"/>
    <lineage>
        <taxon>Bacteria</taxon>
        <taxon>Bacillati</taxon>
        <taxon>Actinomycetota</taxon>
        <taxon>Actinomycetes</taxon>
        <taxon>Micrococcales</taxon>
        <taxon>Cellulomonadaceae</taxon>
        <taxon>Cellulomonas</taxon>
    </lineage>
</organism>
<evidence type="ECO:0000313" key="2">
    <source>
        <dbReference type="Proteomes" id="UP000321386"/>
    </source>
</evidence>
<keyword evidence="2" id="KW-1185">Reference proteome</keyword>
<accession>A0A510UNV7</accession>
<evidence type="ECO:0000313" key="1">
    <source>
        <dbReference type="EMBL" id="GEK16343.1"/>
    </source>
</evidence>
<dbReference type="AlphaFoldDB" id="A0A510UNV7"/>
<gene>
    <name evidence="1" type="ORF">CPE01_00760</name>
</gene>
<comment type="caution">
    <text evidence="1">The sequence shown here is derived from an EMBL/GenBank/DDBJ whole genome shotgun (WGS) entry which is preliminary data.</text>
</comment>
<reference evidence="1 2" key="1">
    <citation type="submission" date="2019-07" db="EMBL/GenBank/DDBJ databases">
        <title>Whole genome shotgun sequence of Cellulomonas persica NBRC 101101.</title>
        <authorList>
            <person name="Hosoyama A."/>
            <person name="Uohara A."/>
            <person name="Ohji S."/>
            <person name="Ichikawa N."/>
        </authorList>
    </citation>
    <scope>NUCLEOTIDE SEQUENCE [LARGE SCALE GENOMIC DNA]</scope>
    <source>
        <strain evidence="1 2">NBRC 101101</strain>
    </source>
</reference>
<proteinExistence type="predicted"/>
<protein>
    <submittedName>
        <fullName evidence="1">Uncharacterized protein</fullName>
    </submittedName>
</protein>
<sequence length="99" mass="10253">MGGRVSDVELQPAAVSAMAVRFRASGMELGRARDAHAAAADEAVVPVASAHARAVHRWTEGLRVAAAALVEVGTELDACVRATTDGDEQTAATFRGIRP</sequence>